<reference evidence="16" key="1">
    <citation type="journal article" date="2017" name="Genome Biol.">
        <title>Comparative genomics reveals high biological diversity and specific adaptations in the industrially and medically important fungal genus Aspergillus.</title>
        <authorList>
            <person name="de Vries R.P."/>
            <person name="Riley R."/>
            <person name="Wiebenga A."/>
            <person name="Aguilar-Osorio G."/>
            <person name="Amillis S."/>
            <person name="Uchima C.A."/>
            <person name="Anderluh G."/>
            <person name="Asadollahi M."/>
            <person name="Askin M."/>
            <person name="Barry K."/>
            <person name="Battaglia E."/>
            <person name="Bayram O."/>
            <person name="Benocci T."/>
            <person name="Braus-Stromeyer S.A."/>
            <person name="Caldana C."/>
            <person name="Canovas D."/>
            <person name="Cerqueira G.C."/>
            <person name="Chen F."/>
            <person name="Chen W."/>
            <person name="Choi C."/>
            <person name="Clum A."/>
            <person name="Dos Santos R.A."/>
            <person name="Damasio A.R."/>
            <person name="Diallinas G."/>
            <person name="Emri T."/>
            <person name="Fekete E."/>
            <person name="Flipphi M."/>
            <person name="Freyberg S."/>
            <person name="Gallo A."/>
            <person name="Gournas C."/>
            <person name="Habgood R."/>
            <person name="Hainaut M."/>
            <person name="Harispe M.L."/>
            <person name="Henrissat B."/>
            <person name="Hilden K.S."/>
            <person name="Hope R."/>
            <person name="Hossain A."/>
            <person name="Karabika E."/>
            <person name="Karaffa L."/>
            <person name="Karanyi Z."/>
            <person name="Krasevec N."/>
            <person name="Kuo A."/>
            <person name="Kusch H."/>
            <person name="LaButti K."/>
            <person name="Lagendijk E.L."/>
            <person name="Lapidus A."/>
            <person name="Levasseur A."/>
            <person name="Lindquist E."/>
            <person name="Lipzen A."/>
            <person name="Logrieco A.F."/>
            <person name="MacCabe A."/>
            <person name="Maekelae M.R."/>
            <person name="Malavazi I."/>
            <person name="Melin P."/>
            <person name="Meyer V."/>
            <person name="Mielnichuk N."/>
            <person name="Miskei M."/>
            <person name="Molnar A.P."/>
            <person name="Mule G."/>
            <person name="Ngan C.Y."/>
            <person name="Orejas M."/>
            <person name="Orosz E."/>
            <person name="Ouedraogo J.P."/>
            <person name="Overkamp K.M."/>
            <person name="Park H.-S."/>
            <person name="Perrone G."/>
            <person name="Piumi F."/>
            <person name="Punt P.J."/>
            <person name="Ram A.F."/>
            <person name="Ramon A."/>
            <person name="Rauscher S."/>
            <person name="Record E."/>
            <person name="Riano-Pachon D.M."/>
            <person name="Robert V."/>
            <person name="Roehrig J."/>
            <person name="Ruller R."/>
            <person name="Salamov A."/>
            <person name="Salih N.S."/>
            <person name="Samson R.A."/>
            <person name="Sandor E."/>
            <person name="Sanguinetti M."/>
            <person name="Schuetze T."/>
            <person name="Sepcic K."/>
            <person name="Shelest E."/>
            <person name="Sherlock G."/>
            <person name="Sophianopoulou V."/>
            <person name="Squina F.M."/>
            <person name="Sun H."/>
            <person name="Susca A."/>
            <person name="Todd R.B."/>
            <person name="Tsang A."/>
            <person name="Unkles S.E."/>
            <person name="van de Wiele N."/>
            <person name="van Rossen-Uffink D."/>
            <person name="Oliveira J.V."/>
            <person name="Vesth T.C."/>
            <person name="Visser J."/>
            <person name="Yu J.-H."/>
            <person name="Zhou M."/>
            <person name="Andersen M.R."/>
            <person name="Archer D.B."/>
            <person name="Baker S.E."/>
            <person name="Benoit I."/>
            <person name="Brakhage A.A."/>
            <person name="Braus G.H."/>
            <person name="Fischer R."/>
            <person name="Frisvad J.C."/>
            <person name="Goldman G.H."/>
            <person name="Houbraken J."/>
            <person name="Oakley B."/>
            <person name="Pocsi I."/>
            <person name="Scazzocchio C."/>
            <person name="Seiboth B."/>
            <person name="vanKuyk P.A."/>
            <person name="Wortman J."/>
            <person name="Dyer P.S."/>
            <person name="Grigoriev I.V."/>
        </authorList>
    </citation>
    <scope>NUCLEOTIDE SEQUENCE [LARGE SCALE GENOMIC DNA]</scope>
    <source>
        <strain evidence="16">CBS 583.65</strain>
    </source>
</reference>
<comment type="catalytic activity">
    <reaction evidence="1 12">
        <text>Hydrolysis of terminal, non-reducing beta-D-glucosyl residues with release of beta-D-glucose.</text>
        <dbReference type="EC" id="3.2.1.21"/>
    </reaction>
</comment>
<keyword evidence="10 12" id="KW-0326">Glycosidase</keyword>
<dbReference type="SUPFAM" id="SSF51445">
    <property type="entry name" value="(Trans)glycosidases"/>
    <property type="match status" value="1"/>
</dbReference>
<gene>
    <name evidence="15" type="ORF">ASPVEDRAFT_135142</name>
</gene>
<keyword evidence="5 13" id="KW-0732">Signal</keyword>
<dbReference type="RefSeq" id="XP_040669812.1">
    <property type="nucleotide sequence ID" value="XM_040807197.1"/>
</dbReference>
<dbReference type="Pfam" id="PF14310">
    <property type="entry name" value="Fn3-like"/>
    <property type="match status" value="1"/>
</dbReference>
<evidence type="ECO:0000256" key="3">
    <source>
        <dbReference type="ARBA" id="ARBA00005336"/>
    </source>
</evidence>
<evidence type="ECO:0000256" key="5">
    <source>
        <dbReference type="ARBA" id="ARBA00022729"/>
    </source>
</evidence>
<dbReference type="InterPro" id="IPR019800">
    <property type="entry name" value="Glyco_hydro_3_AS"/>
</dbReference>
<dbReference type="PROSITE" id="PS00775">
    <property type="entry name" value="GLYCOSYL_HYDROL_F3"/>
    <property type="match status" value="1"/>
</dbReference>
<evidence type="ECO:0000256" key="6">
    <source>
        <dbReference type="ARBA" id="ARBA00022801"/>
    </source>
</evidence>
<evidence type="ECO:0000256" key="7">
    <source>
        <dbReference type="ARBA" id="ARBA00023001"/>
    </source>
</evidence>
<feature type="chain" id="PRO_5012634737" description="beta-glucosidase" evidence="13">
    <location>
        <begin position="20"/>
        <end position="861"/>
    </location>
</feature>
<comment type="pathway">
    <text evidence="2 12">Glycan metabolism; cellulose degradation.</text>
</comment>
<evidence type="ECO:0000256" key="4">
    <source>
        <dbReference type="ARBA" id="ARBA00012744"/>
    </source>
</evidence>
<evidence type="ECO:0000256" key="2">
    <source>
        <dbReference type="ARBA" id="ARBA00004987"/>
    </source>
</evidence>
<dbReference type="GeneID" id="63722708"/>
<protein>
    <recommendedName>
        <fullName evidence="4 12">beta-glucosidase</fullName>
        <ecNumber evidence="4 12">3.2.1.21</ecNumber>
    </recommendedName>
</protein>
<dbReference type="Gene3D" id="3.40.50.1700">
    <property type="entry name" value="Glycoside hydrolase family 3 C-terminal domain"/>
    <property type="match status" value="1"/>
</dbReference>
<sequence length="861" mass="93164">MKLTWLEAAALTAASVASAQDDLAFSPPYYPSPWANGQGEWAESYNRAVEIVSQMTLAEKVNITTGTGWQLEKCVGQTGSVPRLGLGSICLQDSPLGIRFSDSNSAFPAGVNVAATWDRQLAYLRGEAMGQEFSDKGIDVQLGPAAGPLGRHPDGGRNWEGFSPDPVLSGVLFADTIKGIQDAGVVATAKHYLVNEEEHFRQVPEAIGYGYNITDTLSENLDDKTIHELYAWPFADAVRAGVGAVMCSYQQANNSYGCQNSHLINKVLKAELGYQGFVMSDWSATHSGVGAALAGMDMTMPGDIAFNDGYSYFGPNLTIGVLNGTIPQWRVDDMAVRVMTAYYKVGRDRLYQPPNFSSWTRAEEGFEHFAVSEGSYGTVNEFVNVQRDHADIIRRVAAEGVVLLKNHGSLPLTGKERNVALLGEDAGSNPDGANGCDDRGCNQGTLAMGWGSGTANFPYLITPEQAIQQEVINGRGNVFTVTNNYALDKIEKTAAESTVSLVFVNADAGEGFISVDGNEGDRKNLTLWGNGENVIDAAASNCNNTIVVIHSVGAVLVDKFYEHPNITAILWAGLPGQESGNSLADVLYGRVNPSGKTPFTWGKTREAYGAPLLTEANNGNGAPQTDHTEGVFIDYRHFDKTNQTPIYEFGHGLSYTTFSYSNLTIQKLNALNYTPTTGQTKAAPTFGKIGTAADYVFPDNIKRIRQFIYPYINSTDLKASSADPHYGWDHTEYIPEGARDGSPQALLPSSGAPGGNPRLWDDLFRVSATIKNTGSVPGKEVPQLYVSLGGPNEPKVVLRGFDKLEIRPGEERVFTATLTRRDLSNWDSGKDNWVITPYPKRVFVGSSSRKLTLSASLPKVQ</sequence>
<proteinExistence type="inferred from homology"/>
<evidence type="ECO:0000256" key="10">
    <source>
        <dbReference type="ARBA" id="ARBA00023295"/>
    </source>
</evidence>
<evidence type="ECO:0000256" key="13">
    <source>
        <dbReference type="SAM" id="SignalP"/>
    </source>
</evidence>
<keyword evidence="11 12" id="KW-0624">Polysaccharide degradation</keyword>
<dbReference type="PANTHER" id="PTHR42715">
    <property type="entry name" value="BETA-GLUCOSIDASE"/>
    <property type="match status" value="1"/>
</dbReference>
<dbReference type="FunFam" id="3.40.50.1700:FF:000003">
    <property type="entry name" value="Probable beta-glucosidase"/>
    <property type="match status" value="1"/>
</dbReference>
<dbReference type="FunFam" id="3.20.20.300:FF:000002">
    <property type="entry name" value="Probable beta-glucosidase"/>
    <property type="match status" value="1"/>
</dbReference>
<keyword evidence="7" id="KW-0136">Cellulose degradation</keyword>
<evidence type="ECO:0000256" key="8">
    <source>
        <dbReference type="ARBA" id="ARBA00023180"/>
    </source>
</evidence>
<dbReference type="InterPro" id="IPR013783">
    <property type="entry name" value="Ig-like_fold"/>
</dbReference>
<dbReference type="AlphaFoldDB" id="A0A1L9PRA3"/>
<accession>A0A1L9PRA3</accession>
<keyword evidence="8" id="KW-0325">Glycoprotein</keyword>
<evidence type="ECO:0000256" key="11">
    <source>
        <dbReference type="ARBA" id="ARBA00023326"/>
    </source>
</evidence>
<dbReference type="OrthoDB" id="416222at2759"/>
<dbReference type="VEuPathDB" id="FungiDB:ASPVEDRAFT_135142"/>
<keyword evidence="6 12" id="KW-0378">Hydrolase</keyword>
<dbReference type="Gene3D" id="3.20.20.300">
    <property type="entry name" value="Glycoside hydrolase, family 3, N-terminal domain"/>
    <property type="match status" value="1"/>
</dbReference>
<evidence type="ECO:0000256" key="1">
    <source>
        <dbReference type="ARBA" id="ARBA00000448"/>
    </source>
</evidence>
<dbReference type="InterPro" id="IPR036881">
    <property type="entry name" value="Glyco_hydro_3_C_sf"/>
</dbReference>
<dbReference type="InterPro" id="IPR026891">
    <property type="entry name" value="Fn3-like"/>
</dbReference>
<dbReference type="Proteomes" id="UP000184073">
    <property type="component" value="Unassembled WGS sequence"/>
</dbReference>
<dbReference type="EC" id="3.2.1.21" evidence="4 12"/>
<dbReference type="STRING" id="1036611.A0A1L9PRA3"/>
<dbReference type="SUPFAM" id="SSF52279">
    <property type="entry name" value="Beta-D-glucan exohydrolase, C-terminal domain"/>
    <property type="match status" value="1"/>
</dbReference>
<comment type="similarity">
    <text evidence="3 12">Belongs to the glycosyl hydrolase 3 family.</text>
</comment>
<keyword evidence="16" id="KW-1185">Reference proteome</keyword>
<feature type="domain" description="Fibronectin type III-like" evidence="14">
    <location>
        <begin position="780"/>
        <end position="848"/>
    </location>
</feature>
<dbReference type="InterPro" id="IPR002772">
    <property type="entry name" value="Glyco_hydro_3_C"/>
</dbReference>
<name>A0A1L9PRA3_ASPVE</name>
<dbReference type="UniPathway" id="UPA00696"/>
<dbReference type="SMART" id="SM01217">
    <property type="entry name" value="Fn3_like"/>
    <property type="match status" value="1"/>
</dbReference>
<dbReference type="GO" id="GO:0030245">
    <property type="term" value="P:cellulose catabolic process"/>
    <property type="evidence" value="ECO:0007669"/>
    <property type="project" value="UniProtKB-UniPathway"/>
</dbReference>
<keyword evidence="9 12" id="KW-0119">Carbohydrate metabolism</keyword>
<evidence type="ECO:0000259" key="14">
    <source>
        <dbReference type="SMART" id="SM01217"/>
    </source>
</evidence>
<evidence type="ECO:0000313" key="16">
    <source>
        <dbReference type="Proteomes" id="UP000184073"/>
    </source>
</evidence>
<dbReference type="EMBL" id="KV878131">
    <property type="protein sequence ID" value="OJJ04050.1"/>
    <property type="molecule type" value="Genomic_DNA"/>
</dbReference>
<dbReference type="PRINTS" id="PR00133">
    <property type="entry name" value="GLHYDRLASE3"/>
</dbReference>
<dbReference type="Pfam" id="PF01915">
    <property type="entry name" value="Glyco_hydro_3_C"/>
    <property type="match status" value="1"/>
</dbReference>
<evidence type="ECO:0000313" key="15">
    <source>
        <dbReference type="EMBL" id="OJJ04050.1"/>
    </source>
</evidence>
<dbReference type="FunFam" id="2.60.40.10:FF:001391">
    <property type="entry name" value="Beta-glucosidase"/>
    <property type="match status" value="1"/>
</dbReference>
<evidence type="ECO:0000256" key="12">
    <source>
        <dbReference type="RuleBase" id="RU361161"/>
    </source>
</evidence>
<dbReference type="PANTHER" id="PTHR42715:SF29">
    <property type="entry name" value="BETA-GLUCOSIDASE A-RELATED"/>
    <property type="match status" value="1"/>
</dbReference>
<dbReference type="InterPro" id="IPR036962">
    <property type="entry name" value="Glyco_hydro_3_N_sf"/>
</dbReference>
<feature type="signal peptide" evidence="13">
    <location>
        <begin position="1"/>
        <end position="19"/>
    </location>
</feature>
<evidence type="ECO:0000256" key="9">
    <source>
        <dbReference type="ARBA" id="ARBA00023277"/>
    </source>
</evidence>
<dbReference type="GO" id="GO:0008422">
    <property type="term" value="F:beta-glucosidase activity"/>
    <property type="evidence" value="ECO:0007669"/>
    <property type="project" value="UniProtKB-EC"/>
</dbReference>
<dbReference type="InterPro" id="IPR017853">
    <property type="entry name" value="GH"/>
</dbReference>
<dbReference type="Pfam" id="PF00933">
    <property type="entry name" value="Glyco_hydro_3"/>
    <property type="match status" value="1"/>
</dbReference>
<dbReference type="InterPro" id="IPR050288">
    <property type="entry name" value="Cellulose_deg_GH3"/>
</dbReference>
<dbReference type="InterPro" id="IPR001764">
    <property type="entry name" value="Glyco_hydro_3_N"/>
</dbReference>
<organism evidence="15 16">
    <name type="scientific">Aspergillus versicolor CBS 583.65</name>
    <dbReference type="NCBI Taxonomy" id="1036611"/>
    <lineage>
        <taxon>Eukaryota</taxon>
        <taxon>Fungi</taxon>
        <taxon>Dikarya</taxon>
        <taxon>Ascomycota</taxon>
        <taxon>Pezizomycotina</taxon>
        <taxon>Eurotiomycetes</taxon>
        <taxon>Eurotiomycetidae</taxon>
        <taxon>Eurotiales</taxon>
        <taxon>Aspergillaceae</taxon>
        <taxon>Aspergillus</taxon>
        <taxon>Aspergillus subgen. Nidulantes</taxon>
    </lineage>
</organism>
<dbReference type="Gene3D" id="2.60.40.10">
    <property type="entry name" value="Immunoglobulins"/>
    <property type="match status" value="1"/>
</dbReference>